<dbReference type="Pfam" id="PF00734">
    <property type="entry name" value="CBM_1"/>
    <property type="match status" value="1"/>
</dbReference>
<evidence type="ECO:0000256" key="13">
    <source>
        <dbReference type="ARBA" id="ARBA00023326"/>
    </source>
</evidence>
<dbReference type="InterPro" id="IPR001764">
    <property type="entry name" value="Glyco_hydro_3_N"/>
</dbReference>
<keyword evidence="7" id="KW-0732">Signal</keyword>
<evidence type="ECO:0000256" key="7">
    <source>
        <dbReference type="ARBA" id="ARBA00022729"/>
    </source>
</evidence>
<name>A0A6N4SLD2_TALPI</name>
<dbReference type="EMBL" id="DF933835">
    <property type="protein sequence ID" value="GAM40530.1"/>
    <property type="molecule type" value="Genomic_DNA"/>
</dbReference>
<accession>A0A6N4SLD2</accession>
<feature type="domain" description="Fibronectin type III-like" evidence="20">
    <location>
        <begin position="814"/>
        <end position="884"/>
    </location>
</feature>
<comment type="caution">
    <text evidence="21">The sequence shown here is derived from an EMBL/GenBank/DDBJ whole genome shotgun (WGS) entry which is preliminary data.</text>
</comment>
<dbReference type="EC" id="3.2.1.21" evidence="5"/>
<dbReference type="InterPro" id="IPR002772">
    <property type="entry name" value="Glyco_hydro_3_C"/>
</dbReference>
<evidence type="ECO:0000256" key="17">
    <source>
        <dbReference type="ARBA" id="ARBA00041588"/>
    </source>
</evidence>
<evidence type="ECO:0000256" key="4">
    <source>
        <dbReference type="ARBA" id="ARBA00005336"/>
    </source>
</evidence>
<dbReference type="Pfam" id="PF14310">
    <property type="entry name" value="Fn3-like"/>
    <property type="match status" value="1"/>
</dbReference>
<evidence type="ECO:0000256" key="2">
    <source>
        <dbReference type="ARBA" id="ARBA00004613"/>
    </source>
</evidence>
<dbReference type="InterPro" id="IPR026891">
    <property type="entry name" value="Fn3-like"/>
</dbReference>
<gene>
    <name evidence="21" type="ORF">TCE0_039f12945</name>
</gene>
<dbReference type="FunFam" id="2.60.40.10:FF:000757">
    <property type="entry name" value="Beta-glucosidase G"/>
    <property type="match status" value="1"/>
</dbReference>
<dbReference type="AlphaFoldDB" id="A0A6N4SLD2"/>
<evidence type="ECO:0000256" key="19">
    <source>
        <dbReference type="SAM" id="MobiDB-lite"/>
    </source>
</evidence>
<feature type="region of interest" description="Disordered" evidence="19">
    <location>
        <begin position="893"/>
        <end position="949"/>
    </location>
</feature>
<dbReference type="InterPro" id="IPR036962">
    <property type="entry name" value="Glyco_hydro_3_N_sf"/>
</dbReference>
<evidence type="ECO:0000256" key="5">
    <source>
        <dbReference type="ARBA" id="ARBA00012744"/>
    </source>
</evidence>
<comment type="pathway">
    <text evidence="3">Glycan metabolism; cellulose degradation.</text>
</comment>
<dbReference type="Pfam" id="PF00933">
    <property type="entry name" value="Glyco_hydro_3"/>
    <property type="match status" value="1"/>
</dbReference>
<evidence type="ECO:0000256" key="6">
    <source>
        <dbReference type="ARBA" id="ARBA00022525"/>
    </source>
</evidence>
<dbReference type="InterPro" id="IPR017853">
    <property type="entry name" value="GH"/>
</dbReference>
<keyword evidence="22" id="KW-1185">Reference proteome</keyword>
<evidence type="ECO:0000313" key="21">
    <source>
        <dbReference type="EMBL" id="GAM40530.1"/>
    </source>
</evidence>
<keyword evidence="6" id="KW-0964">Secreted</keyword>
<dbReference type="GO" id="GO:0030248">
    <property type="term" value="F:cellulose binding"/>
    <property type="evidence" value="ECO:0007669"/>
    <property type="project" value="InterPro"/>
</dbReference>
<evidence type="ECO:0000256" key="15">
    <source>
        <dbReference type="ARBA" id="ARBA00039570"/>
    </source>
</evidence>
<evidence type="ECO:0000256" key="14">
    <source>
        <dbReference type="ARBA" id="ARBA00024983"/>
    </source>
</evidence>
<dbReference type="Gene3D" id="3.20.20.300">
    <property type="entry name" value="Glycoside hydrolase, family 3, N-terminal domain"/>
    <property type="match status" value="1"/>
</dbReference>
<dbReference type="Gene3D" id="3.40.50.1700">
    <property type="entry name" value="Glycoside hydrolase family 3 C-terminal domain"/>
    <property type="match status" value="1"/>
</dbReference>
<keyword evidence="9" id="KW-0136">Cellulose degradation</keyword>
<evidence type="ECO:0000259" key="20">
    <source>
        <dbReference type="SMART" id="SM01217"/>
    </source>
</evidence>
<dbReference type="GO" id="GO:0008422">
    <property type="term" value="F:beta-glucosidase activity"/>
    <property type="evidence" value="ECO:0007669"/>
    <property type="project" value="UniProtKB-EC"/>
</dbReference>
<comment type="catalytic activity">
    <reaction evidence="1">
        <text>Hydrolysis of terminal, non-reducing beta-D-glucosyl residues with release of beta-D-glucose.</text>
        <dbReference type="EC" id="3.2.1.21"/>
    </reaction>
</comment>
<dbReference type="SUPFAM" id="SSF51445">
    <property type="entry name" value="(Trans)glycosidases"/>
    <property type="match status" value="1"/>
</dbReference>
<keyword evidence="11" id="KW-0119">Carbohydrate metabolism</keyword>
<dbReference type="Gene3D" id="3.40.50.720">
    <property type="entry name" value="NAD(P)-binding Rossmann-like Domain"/>
    <property type="match status" value="1"/>
</dbReference>
<comment type="similarity">
    <text evidence="4">Belongs to the glycosyl hydrolase 3 family.</text>
</comment>
<dbReference type="PRINTS" id="PR00133">
    <property type="entry name" value="GLHYDRLASE3"/>
</dbReference>
<dbReference type="InterPro" id="IPR000254">
    <property type="entry name" value="CBD"/>
</dbReference>
<dbReference type="InterPro" id="IPR050288">
    <property type="entry name" value="Cellulose_deg_GH3"/>
</dbReference>
<organism evidence="21 22">
    <name type="scientific">Talaromyces pinophilus</name>
    <name type="common">Penicillium pinophilum</name>
    <dbReference type="NCBI Taxonomy" id="128442"/>
    <lineage>
        <taxon>Eukaryota</taxon>
        <taxon>Fungi</taxon>
        <taxon>Dikarya</taxon>
        <taxon>Ascomycota</taxon>
        <taxon>Pezizomycotina</taxon>
        <taxon>Eurotiomycetes</taxon>
        <taxon>Eurotiomycetidae</taxon>
        <taxon>Eurotiales</taxon>
        <taxon>Trichocomaceae</taxon>
        <taxon>Talaromyces</taxon>
        <taxon>Talaromyces sect. Talaromyces</taxon>
    </lineage>
</organism>
<dbReference type="SMART" id="SM01217">
    <property type="entry name" value="Fn3_like"/>
    <property type="match status" value="1"/>
</dbReference>
<feature type="compositionally biased region" description="Low complexity" evidence="19">
    <location>
        <begin position="898"/>
        <end position="937"/>
    </location>
</feature>
<dbReference type="InterPro" id="IPR036881">
    <property type="entry name" value="Glyco_hydro_3_C_sf"/>
</dbReference>
<dbReference type="SUPFAM" id="SSF51735">
    <property type="entry name" value="NAD(P)-binding Rossmann-fold domains"/>
    <property type="match status" value="1"/>
</dbReference>
<keyword evidence="8 21" id="KW-0378">Hydrolase</keyword>
<evidence type="ECO:0000256" key="16">
    <source>
        <dbReference type="ARBA" id="ARBA00041281"/>
    </source>
</evidence>
<dbReference type="GO" id="GO:0005576">
    <property type="term" value="C:extracellular region"/>
    <property type="evidence" value="ECO:0007669"/>
    <property type="project" value="UniProtKB-SubCell"/>
</dbReference>
<dbReference type="FunFam" id="3.20.20.300:FF:000002">
    <property type="entry name" value="Probable beta-glucosidase"/>
    <property type="match status" value="1"/>
</dbReference>
<evidence type="ECO:0000256" key="18">
    <source>
        <dbReference type="ARBA" id="ARBA00041804"/>
    </source>
</evidence>
<evidence type="ECO:0000256" key="1">
    <source>
        <dbReference type="ARBA" id="ARBA00000448"/>
    </source>
</evidence>
<dbReference type="PANTHER" id="PTHR42715:SF28">
    <property type="entry name" value="BETA-GLUCOSIDASE L-RELATED"/>
    <property type="match status" value="1"/>
</dbReference>
<evidence type="ECO:0000256" key="11">
    <source>
        <dbReference type="ARBA" id="ARBA00023277"/>
    </source>
</evidence>
<comment type="function">
    <text evidence="14">Beta-glucosidases are one of a number of cellulolytic enzymes involved in the degradation of cellulosic biomass. Catalyzes the last step releasing glucose from the inhibitory cellobiose.</text>
</comment>
<proteinExistence type="inferred from homology"/>
<evidence type="ECO:0000256" key="3">
    <source>
        <dbReference type="ARBA" id="ARBA00004987"/>
    </source>
</evidence>
<evidence type="ECO:0000256" key="9">
    <source>
        <dbReference type="ARBA" id="ARBA00023001"/>
    </source>
</evidence>
<keyword evidence="13" id="KW-0624">Polysaccharide degradation</keyword>
<dbReference type="GO" id="GO:0030245">
    <property type="term" value="P:cellulose catabolic process"/>
    <property type="evidence" value="ECO:0007669"/>
    <property type="project" value="UniProtKB-KW"/>
</dbReference>
<evidence type="ECO:0000256" key="12">
    <source>
        <dbReference type="ARBA" id="ARBA00023295"/>
    </source>
</evidence>
<dbReference type="SUPFAM" id="SSF52279">
    <property type="entry name" value="Beta-D-glucan exohydrolase, C-terminal domain"/>
    <property type="match status" value="1"/>
</dbReference>
<keyword evidence="10" id="KW-0325">Glycoprotein</keyword>
<dbReference type="Gene3D" id="2.60.40.10">
    <property type="entry name" value="Immunoglobulins"/>
    <property type="match status" value="1"/>
</dbReference>
<dbReference type="Proteomes" id="UP000053095">
    <property type="component" value="Unassembled WGS sequence"/>
</dbReference>
<sequence>MSQAHHTKDENEDRRDLADCLQSLEIVVEQSSKTLQVLEKFPPETRQAGSQELRELIEEAEKVAEGMRDTLKQQQSLKNRRQRNHEQGQETSVEYREEMQFHAAGLEAFSSDENPATNGCIANYHIIHEGDIKKDEEAICYLAQHEPDRLQQASIPWFSGLTGMYSAFLLLLASATPIVSAQSASWSAAYSKATAALSKLSQNDKIGMVTGVGWGKGPCVGNTAAPSGISFPSLCIQDSPLGVRYANPVTAFPAGTNAGMTWDRTLMNQRGAALGAESKGLGVHVQLGPVAGPLGKIAQGGRGWEGFGTDPYLSGVAMIETISGMQSSGTQACAKHYIGNEQELNRESMSSNIDDRTLHELYLWPFADAVRANVASVMCSYNQINGTFSCENEESMTGILKTELGFPGYIMSDWDAQHTTVTSANSGLDMTMPGSDYSDTPSSVLWGQNLANAISSGQVAQSRLDDMVTRILAAWYLVGQDQGFPAVAFNSWTGGQASVNVTSNHNQVARAVARDSIVLLKNTNSTLPLNKPSSIAIIGTDAQTNPSGPNACTDRGCDTGTLAMGWGSGTCQFPYLTDPLTAIKTRAASDGTTITTSISDNGSAGASVAQSAEYAIVFINSDSGEGYITVEGVAGDRNNLDPWHSGNALVQSVAAVNKKTIVVIHSVGPVILETILAQPNVVAVVWAGIPGQESGSALTDILYGSTAPSGKLTYTIAKQASDYGTAVVSGSDNYPEGLFIDYRHFDKSNIEPRYEFGYGLSYTTFGYTNLAIDITVSTGPTTGQIVPGGPSDLFESVGTVTVQVANTGSVAGSEVAQLYIGLPSSAPSSPPKQLRGFDKLSLAAGASGTATFDLTRRDLSYWDVSKQKWVVPSGAFTVYVGASSRDIRLQGTFTPGGSSTTSTITSSKTSTTISTSVTTSSSTTAKTTTTSSTTSSAGPTQTPYGQCGGQGWTGPTGLCRTPSKLPSQLRNEPHLIIHTTSSTDITALRAAVQGAHLVNFCYLSPPSLMVDGQKLLIDACIAEGVPRYIAGDWSMDTRKLELGKQPPKDPMKLVQAYIEDREAEGRIKAVHVSNACFLERPWVGMWDAKGDLFKY</sequence>
<dbReference type="InterPro" id="IPR013783">
    <property type="entry name" value="Ig-like_fold"/>
</dbReference>
<feature type="region of interest" description="Disordered" evidence="19">
    <location>
        <begin position="73"/>
        <end position="92"/>
    </location>
</feature>
<evidence type="ECO:0000313" key="22">
    <source>
        <dbReference type="Proteomes" id="UP000053095"/>
    </source>
</evidence>
<reference evidence="22" key="1">
    <citation type="journal article" date="2015" name="Genome Announc.">
        <title>Draft genome sequence of Talaromyces cellulolyticus strain Y-94, a source of lignocellulosic biomass-degrading enzymes.</title>
        <authorList>
            <person name="Fujii T."/>
            <person name="Koike H."/>
            <person name="Sawayama S."/>
            <person name="Yano S."/>
            <person name="Inoue H."/>
        </authorList>
    </citation>
    <scope>NUCLEOTIDE SEQUENCE [LARGE SCALE GENOMIC DNA]</scope>
    <source>
        <strain evidence="22">Y-94</strain>
    </source>
</reference>
<evidence type="ECO:0000256" key="10">
    <source>
        <dbReference type="ARBA" id="ARBA00023180"/>
    </source>
</evidence>
<comment type="subcellular location">
    <subcellularLocation>
        <location evidence="2">Secreted</location>
    </subcellularLocation>
</comment>
<dbReference type="InterPro" id="IPR036291">
    <property type="entry name" value="NAD(P)-bd_dom_sf"/>
</dbReference>
<dbReference type="PANTHER" id="PTHR42715">
    <property type="entry name" value="BETA-GLUCOSIDASE"/>
    <property type="match status" value="1"/>
</dbReference>
<dbReference type="Pfam" id="PF01915">
    <property type="entry name" value="Glyco_hydro_3_C"/>
    <property type="match status" value="1"/>
</dbReference>
<keyword evidence="12" id="KW-0326">Glycosidase</keyword>
<dbReference type="FunFam" id="3.40.50.1700:FF:000003">
    <property type="entry name" value="Probable beta-glucosidase"/>
    <property type="match status" value="1"/>
</dbReference>
<evidence type="ECO:0000256" key="8">
    <source>
        <dbReference type="ARBA" id="ARBA00022801"/>
    </source>
</evidence>
<protein>
    <recommendedName>
        <fullName evidence="15">Probable beta-glucosidase L</fullName>
        <ecNumber evidence="5">3.2.1.21</ecNumber>
    </recommendedName>
    <alternativeName>
        <fullName evidence="16">Beta-D-glucoside glucohydrolase L</fullName>
    </alternativeName>
    <alternativeName>
        <fullName evidence="17">Cellobiase L</fullName>
    </alternativeName>
    <alternativeName>
        <fullName evidence="18">Gentiobiase L</fullName>
    </alternativeName>
</protein>